<dbReference type="PANTHER" id="PTHR35604">
    <property type="entry name" value="TRANSPOSASE INSH FOR INSERTION SEQUENCE ELEMENT IS5A-RELATED"/>
    <property type="match status" value="1"/>
</dbReference>
<dbReference type="GO" id="GO:0004803">
    <property type="term" value="F:transposase activity"/>
    <property type="evidence" value="ECO:0007669"/>
    <property type="project" value="InterPro"/>
</dbReference>
<feature type="region of interest" description="Disordered" evidence="1">
    <location>
        <begin position="132"/>
        <end position="151"/>
    </location>
</feature>
<gene>
    <name evidence="3" type="ORF">NCTC8622_04752</name>
</gene>
<evidence type="ECO:0000313" key="4">
    <source>
        <dbReference type="Proteomes" id="UP000254079"/>
    </source>
</evidence>
<dbReference type="AlphaFoldDB" id="A0A376U8H4"/>
<accession>A0A376U8H4</accession>
<dbReference type="EMBL" id="UGCP01000002">
    <property type="protein sequence ID" value="STI85649.1"/>
    <property type="molecule type" value="Genomic_DNA"/>
</dbReference>
<dbReference type="GO" id="GO:0003677">
    <property type="term" value="F:DNA binding"/>
    <property type="evidence" value="ECO:0007669"/>
    <property type="project" value="InterPro"/>
</dbReference>
<dbReference type="PANTHER" id="PTHR35604:SF2">
    <property type="entry name" value="TRANSPOSASE INSH FOR INSERTION SEQUENCE ELEMENT IS5A-RELATED"/>
    <property type="match status" value="1"/>
</dbReference>
<evidence type="ECO:0000313" key="3">
    <source>
        <dbReference type="EMBL" id="STI85649.1"/>
    </source>
</evidence>
<name>A0A376U8H4_ECOLX</name>
<dbReference type="InterPro" id="IPR002559">
    <property type="entry name" value="Transposase_11"/>
</dbReference>
<dbReference type="Proteomes" id="UP000254079">
    <property type="component" value="Unassembled WGS sequence"/>
</dbReference>
<dbReference type="GO" id="GO:0006313">
    <property type="term" value="P:DNA transposition"/>
    <property type="evidence" value="ECO:0007669"/>
    <property type="project" value="InterPro"/>
</dbReference>
<sequence length="151" mass="16605">MRLFARISLDSALPDRTTIMNFRHLLEQHQLARQLFKTINRWLAEAGVMMTQGTLVDATIIEAPSSTKNKSSNAIRRCIRPRKAISALGMKAHIGVDAKSGLTHSLVTTAANGMTSISWVICCMERSNLSQPMPATKGRHSARSGRGMWTG</sequence>
<evidence type="ECO:0000259" key="2">
    <source>
        <dbReference type="Pfam" id="PF01609"/>
    </source>
</evidence>
<reference evidence="3 4" key="1">
    <citation type="submission" date="2018-06" db="EMBL/GenBank/DDBJ databases">
        <authorList>
            <consortium name="Pathogen Informatics"/>
            <person name="Doyle S."/>
        </authorList>
    </citation>
    <scope>NUCLEOTIDE SEQUENCE [LARGE SCALE GENOMIC DNA]</scope>
    <source>
        <strain evidence="3 4">NCTC8622</strain>
    </source>
</reference>
<evidence type="ECO:0000256" key="1">
    <source>
        <dbReference type="SAM" id="MobiDB-lite"/>
    </source>
</evidence>
<protein>
    <submittedName>
        <fullName evidence="3">Putative transposase B, IS5</fullName>
    </submittedName>
</protein>
<organism evidence="3 4">
    <name type="scientific">Escherichia coli</name>
    <dbReference type="NCBI Taxonomy" id="562"/>
    <lineage>
        <taxon>Bacteria</taxon>
        <taxon>Pseudomonadati</taxon>
        <taxon>Pseudomonadota</taxon>
        <taxon>Gammaproteobacteria</taxon>
        <taxon>Enterobacterales</taxon>
        <taxon>Enterobacteriaceae</taxon>
        <taxon>Escherichia</taxon>
    </lineage>
</organism>
<dbReference type="Pfam" id="PF01609">
    <property type="entry name" value="DDE_Tnp_1"/>
    <property type="match status" value="1"/>
</dbReference>
<proteinExistence type="predicted"/>
<feature type="domain" description="Transposase IS4-like" evidence="2">
    <location>
        <begin position="52"/>
        <end position="112"/>
    </location>
</feature>